<dbReference type="OrthoDB" id="4062651at2759"/>
<evidence type="ECO:0000256" key="7">
    <source>
        <dbReference type="ARBA" id="ARBA00022895"/>
    </source>
</evidence>
<proteinExistence type="predicted"/>
<evidence type="ECO:0000256" key="9">
    <source>
        <dbReference type="ARBA" id="ARBA00033194"/>
    </source>
</evidence>
<evidence type="ECO:0000256" key="6">
    <source>
        <dbReference type="ARBA" id="ARBA00019973"/>
    </source>
</evidence>
<sequence>MSFRFEWLQQLTEVVGFLHLELGIMHQDVAPWNLLVDPGTHKILLFDFDWAVSGKERLVDNRDDLTGVVFTLYQLITTTQASPAGIEIWTWCRASQSGLATGN</sequence>
<dbReference type="GO" id="GO:0005524">
    <property type="term" value="F:ATP binding"/>
    <property type="evidence" value="ECO:0007669"/>
    <property type="project" value="InterPro"/>
</dbReference>
<comment type="subcellular location">
    <subcellularLocation>
        <location evidence="2">Chromosome</location>
        <location evidence="2">Telomere</location>
    </subcellularLocation>
</comment>
<dbReference type="GO" id="GO:0000781">
    <property type="term" value="C:chromosome, telomeric region"/>
    <property type="evidence" value="ECO:0007669"/>
    <property type="project" value="UniProtKB-SubCell"/>
</dbReference>
<dbReference type="Proteomes" id="UP001149954">
    <property type="component" value="Unassembled WGS sequence"/>
</dbReference>
<organism evidence="13 14">
    <name type="scientific">Penicillium fimorum</name>
    <dbReference type="NCBI Taxonomy" id="1882269"/>
    <lineage>
        <taxon>Eukaryota</taxon>
        <taxon>Fungi</taxon>
        <taxon>Dikarya</taxon>
        <taxon>Ascomycota</taxon>
        <taxon>Pezizomycotina</taxon>
        <taxon>Eurotiomycetes</taxon>
        <taxon>Eurotiomycetidae</taxon>
        <taxon>Eurotiales</taxon>
        <taxon>Aspergillaceae</taxon>
        <taxon>Penicillium</taxon>
    </lineage>
</organism>
<keyword evidence="14" id="KW-1185">Reference proteome</keyword>
<dbReference type="PROSITE" id="PS50011">
    <property type="entry name" value="PROTEIN_KINASE_DOM"/>
    <property type="match status" value="1"/>
</dbReference>
<evidence type="ECO:0000256" key="5">
    <source>
        <dbReference type="ARBA" id="ARBA00013948"/>
    </source>
</evidence>
<evidence type="ECO:0000256" key="4">
    <source>
        <dbReference type="ARBA" id="ARBA00012513"/>
    </source>
</evidence>
<reference evidence="13" key="1">
    <citation type="submission" date="2022-12" db="EMBL/GenBank/DDBJ databases">
        <authorList>
            <person name="Petersen C."/>
        </authorList>
    </citation>
    <scope>NUCLEOTIDE SEQUENCE</scope>
    <source>
        <strain evidence="13">IBT 29495</strain>
    </source>
</reference>
<dbReference type="EC" id="2.7.11.1" evidence="4"/>
<evidence type="ECO:0000256" key="3">
    <source>
        <dbReference type="ARBA" id="ARBA00011534"/>
    </source>
</evidence>
<keyword evidence="7" id="KW-0158">Chromosome</keyword>
<dbReference type="AlphaFoldDB" id="A0A9X0C6I9"/>
<dbReference type="InterPro" id="IPR008266">
    <property type="entry name" value="Tyr_kinase_AS"/>
</dbReference>
<comment type="catalytic activity">
    <reaction evidence="10">
        <text>L-threonyl-[protein] + ATP = O-phospho-L-threonyl-[protein] + ADP + H(+)</text>
        <dbReference type="Rhea" id="RHEA:46608"/>
        <dbReference type="Rhea" id="RHEA-COMP:11060"/>
        <dbReference type="Rhea" id="RHEA-COMP:11605"/>
        <dbReference type="ChEBI" id="CHEBI:15378"/>
        <dbReference type="ChEBI" id="CHEBI:30013"/>
        <dbReference type="ChEBI" id="CHEBI:30616"/>
        <dbReference type="ChEBI" id="CHEBI:61977"/>
        <dbReference type="ChEBI" id="CHEBI:456216"/>
        <dbReference type="EC" id="2.7.11.1"/>
    </reaction>
</comment>
<evidence type="ECO:0000313" key="13">
    <source>
        <dbReference type="EMBL" id="KAJ5504064.1"/>
    </source>
</evidence>
<keyword evidence="13" id="KW-0808">Transferase</keyword>
<keyword evidence="7" id="KW-0779">Telomere</keyword>
<gene>
    <name evidence="13" type="ORF">N7463_006938</name>
</gene>
<evidence type="ECO:0000259" key="12">
    <source>
        <dbReference type="PROSITE" id="PS50011"/>
    </source>
</evidence>
<comment type="caution">
    <text evidence="13">The sequence shown here is derived from an EMBL/GenBank/DDBJ whole genome shotgun (WGS) entry which is preliminary data.</text>
</comment>
<comment type="function">
    <text evidence="1">Component of the EKC/KEOPS complex that is required for the formation of a threonylcarbamoyl group on adenosine at position 37 (t(6)A37) in tRNAs that read codons beginning with adenine. The complex is probably involved in the transfer of the threonylcarbamoyl moiety of threonylcarbamoyl-AMP (TC-AMP) to the N6 group of A37. BUD32 has ATPase activity in the context of the EKC/KEOPS complex and likely plays a supporting role to the catalytic subunit KAE1. The EKC/KEOPS complex also promotes both telomere uncapping and telomere elongation. The complex is required for efficient recruitment of transcriptional coactivators.</text>
</comment>
<dbReference type="InterPro" id="IPR000719">
    <property type="entry name" value="Prot_kinase_dom"/>
</dbReference>
<accession>A0A9X0C6I9</accession>
<dbReference type="GO" id="GO:0004674">
    <property type="term" value="F:protein serine/threonine kinase activity"/>
    <property type="evidence" value="ECO:0007669"/>
    <property type="project" value="UniProtKB-EC"/>
</dbReference>
<dbReference type="EMBL" id="JAPWDS010000003">
    <property type="protein sequence ID" value="KAJ5504064.1"/>
    <property type="molecule type" value="Genomic_DNA"/>
</dbReference>
<evidence type="ECO:0000256" key="2">
    <source>
        <dbReference type="ARBA" id="ARBA00004574"/>
    </source>
</evidence>
<feature type="domain" description="Protein kinase" evidence="12">
    <location>
        <begin position="1"/>
        <end position="103"/>
    </location>
</feature>
<comment type="catalytic activity">
    <reaction evidence="11">
        <text>L-seryl-[protein] + ATP = O-phospho-L-seryl-[protein] + ADP + H(+)</text>
        <dbReference type="Rhea" id="RHEA:17989"/>
        <dbReference type="Rhea" id="RHEA-COMP:9863"/>
        <dbReference type="Rhea" id="RHEA-COMP:11604"/>
        <dbReference type="ChEBI" id="CHEBI:15378"/>
        <dbReference type="ChEBI" id="CHEBI:29999"/>
        <dbReference type="ChEBI" id="CHEBI:30616"/>
        <dbReference type="ChEBI" id="CHEBI:83421"/>
        <dbReference type="ChEBI" id="CHEBI:456216"/>
        <dbReference type="EC" id="2.7.11.1"/>
    </reaction>
</comment>
<evidence type="ECO:0000256" key="8">
    <source>
        <dbReference type="ARBA" id="ARBA00030980"/>
    </source>
</evidence>
<keyword evidence="13" id="KW-0418">Kinase</keyword>
<dbReference type="InterPro" id="IPR011009">
    <property type="entry name" value="Kinase-like_dom_sf"/>
</dbReference>
<dbReference type="SUPFAM" id="SSF56112">
    <property type="entry name" value="Protein kinase-like (PK-like)"/>
    <property type="match status" value="1"/>
</dbReference>
<evidence type="ECO:0000256" key="1">
    <source>
        <dbReference type="ARBA" id="ARBA00003747"/>
    </source>
</evidence>
<comment type="subunit">
    <text evidence="3">Component of the EKC/KEOPS complex composed of at least BUD32, CGI121, GON7, KAE1 and PCC1; the whole complex dimerizes.</text>
</comment>
<protein>
    <recommendedName>
        <fullName evidence="6">EKC/KEOPS complex subunit BUD32</fullName>
        <ecNumber evidence="4">2.7.11.1</ecNumber>
    </recommendedName>
    <alternativeName>
        <fullName evidence="8 9">Atypical Serine/threonine protein kinase BUD32</fullName>
    </alternativeName>
    <alternativeName>
        <fullName evidence="5">EKC/KEOPS complex subunit bud32</fullName>
    </alternativeName>
</protein>
<reference evidence="13" key="2">
    <citation type="journal article" date="2023" name="IMA Fungus">
        <title>Comparative genomic study of the Penicillium genus elucidates a diverse pangenome and 15 lateral gene transfer events.</title>
        <authorList>
            <person name="Petersen C."/>
            <person name="Sorensen T."/>
            <person name="Nielsen M.R."/>
            <person name="Sondergaard T.E."/>
            <person name="Sorensen J.L."/>
            <person name="Fitzpatrick D.A."/>
            <person name="Frisvad J.C."/>
            <person name="Nielsen K.L."/>
        </authorList>
    </citation>
    <scope>NUCLEOTIDE SEQUENCE</scope>
    <source>
        <strain evidence="13">IBT 29495</strain>
    </source>
</reference>
<dbReference type="Gene3D" id="1.10.510.10">
    <property type="entry name" value="Transferase(Phosphotransferase) domain 1"/>
    <property type="match status" value="1"/>
</dbReference>
<name>A0A9X0C6I9_9EURO</name>
<evidence type="ECO:0000313" key="14">
    <source>
        <dbReference type="Proteomes" id="UP001149954"/>
    </source>
</evidence>
<evidence type="ECO:0000256" key="11">
    <source>
        <dbReference type="ARBA" id="ARBA00048679"/>
    </source>
</evidence>
<evidence type="ECO:0000256" key="10">
    <source>
        <dbReference type="ARBA" id="ARBA00047899"/>
    </source>
</evidence>
<dbReference type="PROSITE" id="PS00109">
    <property type="entry name" value="PROTEIN_KINASE_TYR"/>
    <property type="match status" value="1"/>
</dbReference>